<evidence type="ECO:0000313" key="1">
    <source>
        <dbReference type="EMBL" id="TQV87008.1"/>
    </source>
</evidence>
<protein>
    <submittedName>
        <fullName evidence="1">Uncharacterized protein</fullName>
    </submittedName>
</protein>
<dbReference type="Proteomes" id="UP000315439">
    <property type="component" value="Unassembled WGS sequence"/>
</dbReference>
<dbReference type="RefSeq" id="WP_142894571.1">
    <property type="nucleotide sequence ID" value="NZ_ML660165.1"/>
</dbReference>
<comment type="caution">
    <text evidence="1">The sequence shown here is derived from an EMBL/GenBank/DDBJ whole genome shotgun (WGS) entry which is preliminary data.</text>
</comment>
<dbReference type="AlphaFoldDB" id="A0A545UC12"/>
<accession>A0A545UC12</accession>
<evidence type="ECO:0000313" key="2">
    <source>
        <dbReference type="Proteomes" id="UP000315439"/>
    </source>
</evidence>
<proteinExistence type="predicted"/>
<sequence length="79" mass="8754">MGLSECLNFSKKARESFIKDDFGELIDDSTYTYISENLEVTVLCLTKKKTIVVFVAAQDADIVDVAGIFVEQLTAKVSK</sequence>
<dbReference type="EMBL" id="VIKS01000009">
    <property type="protein sequence ID" value="TQV87008.1"/>
    <property type="molecule type" value="Genomic_DNA"/>
</dbReference>
<keyword evidence="2" id="KW-1185">Reference proteome</keyword>
<organism evidence="1 2">
    <name type="scientific">Aliikangiella coralliicola</name>
    <dbReference type="NCBI Taxonomy" id="2592383"/>
    <lineage>
        <taxon>Bacteria</taxon>
        <taxon>Pseudomonadati</taxon>
        <taxon>Pseudomonadota</taxon>
        <taxon>Gammaproteobacteria</taxon>
        <taxon>Oceanospirillales</taxon>
        <taxon>Pleioneaceae</taxon>
        <taxon>Aliikangiella</taxon>
    </lineage>
</organism>
<name>A0A545UC12_9GAMM</name>
<reference evidence="1 2" key="1">
    <citation type="submission" date="2019-07" db="EMBL/GenBank/DDBJ databases">
        <title>Draft genome for Aliikangiella sp. M105.</title>
        <authorList>
            <person name="Wang G."/>
        </authorList>
    </citation>
    <scope>NUCLEOTIDE SEQUENCE [LARGE SCALE GENOMIC DNA]</scope>
    <source>
        <strain evidence="1 2">M105</strain>
    </source>
</reference>
<gene>
    <name evidence="1" type="ORF">FLL46_14470</name>
</gene>